<organism evidence="2 3">
    <name type="scientific">Aquarana catesbeiana</name>
    <name type="common">American bullfrog</name>
    <name type="synonym">Rana catesbeiana</name>
    <dbReference type="NCBI Taxonomy" id="8400"/>
    <lineage>
        <taxon>Eukaryota</taxon>
        <taxon>Metazoa</taxon>
        <taxon>Chordata</taxon>
        <taxon>Craniata</taxon>
        <taxon>Vertebrata</taxon>
        <taxon>Euteleostomi</taxon>
        <taxon>Amphibia</taxon>
        <taxon>Batrachia</taxon>
        <taxon>Anura</taxon>
        <taxon>Neobatrachia</taxon>
        <taxon>Ranoidea</taxon>
        <taxon>Ranidae</taxon>
        <taxon>Aquarana</taxon>
    </lineage>
</organism>
<sequence>MSWKYTCTVNATPEPIQLSEHKYLCVCVYRYLSLEPPFQAGMRSGVAEERSEAAEKKVGSSWEEGREQLRRRSSLEEVRSSSEGGEEQFRSDQEQLRRRSKAAKKEDRNN</sequence>
<reference evidence="3" key="1">
    <citation type="journal article" date="2017" name="Nat. Commun.">
        <title>The North American bullfrog draft genome provides insight into hormonal regulation of long noncoding RNA.</title>
        <authorList>
            <person name="Hammond S.A."/>
            <person name="Warren R.L."/>
            <person name="Vandervalk B.P."/>
            <person name="Kucuk E."/>
            <person name="Khan H."/>
            <person name="Gibb E.A."/>
            <person name="Pandoh P."/>
            <person name="Kirk H."/>
            <person name="Zhao Y."/>
            <person name="Jones M."/>
            <person name="Mungall A.J."/>
            <person name="Coope R."/>
            <person name="Pleasance S."/>
            <person name="Moore R.A."/>
            <person name="Holt R.A."/>
            <person name="Round J.M."/>
            <person name="Ohora S."/>
            <person name="Walle B.V."/>
            <person name="Veldhoen N."/>
            <person name="Helbing C.C."/>
            <person name="Birol I."/>
        </authorList>
    </citation>
    <scope>NUCLEOTIDE SEQUENCE [LARGE SCALE GENOMIC DNA]</scope>
</reference>
<protein>
    <submittedName>
        <fullName evidence="2">Uncharacterized protein</fullName>
    </submittedName>
</protein>
<evidence type="ECO:0000313" key="2">
    <source>
        <dbReference type="EMBL" id="PIO38711.1"/>
    </source>
</evidence>
<gene>
    <name evidence="2" type="ORF">AB205_0125640</name>
</gene>
<evidence type="ECO:0000256" key="1">
    <source>
        <dbReference type="SAM" id="MobiDB-lite"/>
    </source>
</evidence>
<name>A0A2G9SH28_AQUCT</name>
<feature type="compositionally biased region" description="Basic and acidic residues" evidence="1">
    <location>
        <begin position="87"/>
        <end position="110"/>
    </location>
</feature>
<dbReference type="Proteomes" id="UP000228934">
    <property type="component" value="Unassembled WGS sequence"/>
</dbReference>
<dbReference type="OrthoDB" id="10061327at2759"/>
<dbReference type="AlphaFoldDB" id="A0A2G9SH28"/>
<evidence type="ECO:0000313" key="3">
    <source>
        <dbReference type="Proteomes" id="UP000228934"/>
    </source>
</evidence>
<accession>A0A2G9SH28</accession>
<feature type="region of interest" description="Disordered" evidence="1">
    <location>
        <begin position="53"/>
        <end position="110"/>
    </location>
</feature>
<proteinExistence type="predicted"/>
<dbReference type="EMBL" id="KV924866">
    <property type="protein sequence ID" value="PIO38711.1"/>
    <property type="molecule type" value="Genomic_DNA"/>
</dbReference>
<feature type="compositionally biased region" description="Basic and acidic residues" evidence="1">
    <location>
        <begin position="53"/>
        <end position="80"/>
    </location>
</feature>
<keyword evidence="3" id="KW-1185">Reference proteome</keyword>